<gene>
    <name evidence="3" type="ORF">TM074_01710</name>
</gene>
<evidence type="ECO:0000313" key="3">
    <source>
        <dbReference type="EMBL" id="XDN89408.1"/>
    </source>
</evidence>
<feature type="domain" description="Glycosyltransferase subfamily 4-like N-terminal" evidence="2">
    <location>
        <begin position="12"/>
        <end position="198"/>
    </location>
</feature>
<proteinExistence type="predicted"/>
<keyword evidence="3" id="KW-0808">Transferase</keyword>
<organism evidence="3">
    <name type="scientific">Candidatus Nanosynbacter sp. TM7-074</name>
    <dbReference type="NCBI Taxonomy" id="3158573"/>
    <lineage>
        <taxon>Bacteria</taxon>
        <taxon>Candidatus Saccharimonadota</taxon>
        <taxon>Candidatus Saccharimonadia</taxon>
        <taxon>Candidatus Nanosynbacterales</taxon>
        <taxon>Candidatus Nanosynbacteraceae</taxon>
        <taxon>Candidatus Nanosynbacter</taxon>
    </lineage>
</organism>
<sequence>MLGWELPPHNSGGLGVACYQMSKALASQGVDIDFIIPYNAEHPGIDYMDIYSATPLPPNYYDLGAYNNGSPEDRENAQDEHGLSPMRAVQRRYGKYVRKFVKSHQPDAIHAHDWLTMEAGMIAKEMTGAPLIVHVHATEFDRSGEQSGNPLVHEIEQQGLLMADRIIAVSQITKDIIVKNYHIPPEKIEVVYNAIDLADLPPHDYDSSTYRYLEELKYDGYTVVGALTRLTVQKGLTYFVRAAAKALDKCEKIVFVLSGNGEQRDELIELAADLGISDKMIFTGFVRGKQWRDIYCLIDVFVMSSVSEPFGLTALEAAHHDTALLISRQSGVGEVLNNIMRFDYWDVNKLADEIVNIAESPALKNSLKQNVKDEYAKISWQDAARQCLRLYEGALT</sequence>
<protein>
    <submittedName>
        <fullName evidence="3">Glycosyltransferase family 4 protein</fullName>
        <ecNumber evidence="3">2.4.-.-</ecNumber>
    </submittedName>
</protein>
<reference evidence="3" key="1">
    <citation type="submission" date="2024-06" db="EMBL/GenBank/DDBJ databases">
        <authorList>
            <person name="Atkinson C."/>
            <person name="McLean J."/>
            <person name="Gallagher L."/>
            <person name="Bor B."/>
            <person name="Mougous J."/>
        </authorList>
    </citation>
    <scope>NUCLEOTIDE SEQUENCE</scope>
    <source>
        <strain evidence="3">TM7-074</strain>
    </source>
</reference>
<dbReference type="EMBL" id="CP158487">
    <property type="protein sequence ID" value="XDN89408.1"/>
    <property type="molecule type" value="Genomic_DNA"/>
</dbReference>
<dbReference type="EC" id="2.4.-.-" evidence="3"/>
<dbReference type="Gene3D" id="3.40.50.2000">
    <property type="entry name" value="Glycogen Phosphorylase B"/>
    <property type="match status" value="2"/>
</dbReference>
<dbReference type="Pfam" id="PF13439">
    <property type="entry name" value="Glyco_transf_4"/>
    <property type="match status" value="1"/>
</dbReference>
<dbReference type="InterPro" id="IPR001296">
    <property type="entry name" value="Glyco_trans_1"/>
</dbReference>
<dbReference type="CDD" id="cd03801">
    <property type="entry name" value="GT4_PimA-like"/>
    <property type="match status" value="1"/>
</dbReference>
<feature type="domain" description="Glycosyl transferase family 1" evidence="1">
    <location>
        <begin position="216"/>
        <end position="372"/>
    </location>
</feature>
<keyword evidence="3" id="KW-0328">Glycosyltransferase</keyword>
<evidence type="ECO:0000259" key="2">
    <source>
        <dbReference type="Pfam" id="PF13439"/>
    </source>
</evidence>
<dbReference type="PANTHER" id="PTHR45947:SF3">
    <property type="entry name" value="SULFOQUINOVOSYL TRANSFERASE SQD2"/>
    <property type="match status" value="1"/>
</dbReference>
<dbReference type="RefSeq" id="WP_369000661.1">
    <property type="nucleotide sequence ID" value="NZ_CP158487.1"/>
</dbReference>
<dbReference type="PANTHER" id="PTHR45947">
    <property type="entry name" value="SULFOQUINOVOSYL TRANSFERASE SQD2"/>
    <property type="match status" value="1"/>
</dbReference>
<evidence type="ECO:0000259" key="1">
    <source>
        <dbReference type="Pfam" id="PF00534"/>
    </source>
</evidence>
<dbReference type="GO" id="GO:0016757">
    <property type="term" value="F:glycosyltransferase activity"/>
    <property type="evidence" value="ECO:0007669"/>
    <property type="project" value="UniProtKB-KW"/>
</dbReference>
<dbReference type="InterPro" id="IPR050194">
    <property type="entry name" value="Glycosyltransferase_grp1"/>
</dbReference>
<dbReference type="SUPFAM" id="SSF53756">
    <property type="entry name" value="UDP-Glycosyltransferase/glycogen phosphorylase"/>
    <property type="match status" value="1"/>
</dbReference>
<name>A0AB39JCE2_9BACT</name>
<dbReference type="AlphaFoldDB" id="A0AB39JCE2"/>
<dbReference type="InterPro" id="IPR028098">
    <property type="entry name" value="Glyco_trans_4-like_N"/>
</dbReference>
<accession>A0AB39JCE2</accession>
<dbReference type="Pfam" id="PF00534">
    <property type="entry name" value="Glycos_transf_1"/>
    <property type="match status" value="1"/>
</dbReference>